<dbReference type="Gene3D" id="3.40.50.150">
    <property type="entry name" value="Vaccinia Virus protein VP39"/>
    <property type="match status" value="1"/>
</dbReference>
<evidence type="ECO:0000256" key="3">
    <source>
        <dbReference type="ARBA" id="ARBA00022679"/>
    </source>
</evidence>
<evidence type="ECO:0000313" key="8">
    <source>
        <dbReference type="EMBL" id="AYG60000.1"/>
    </source>
</evidence>
<dbReference type="PANTHER" id="PTHR10629">
    <property type="entry name" value="CYTOSINE-SPECIFIC METHYLTRANSFERASE"/>
    <property type="match status" value="1"/>
</dbReference>
<dbReference type="InterPro" id="IPR018117">
    <property type="entry name" value="C5_DNA_meth_AS"/>
</dbReference>
<keyword evidence="9" id="KW-1185">Reference proteome</keyword>
<evidence type="ECO:0000256" key="1">
    <source>
        <dbReference type="ARBA" id="ARBA00011975"/>
    </source>
</evidence>
<keyword evidence="4 7" id="KW-0949">S-adenosyl-L-methionine</keyword>
<dbReference type="Pfam" id="PF00145">
    <property type="entry name" value="DNA_methylase"/>
    <property type="match status" value="1"/>
</dbReference>
<dbReference type="REBASE" id="273301">
    <property type="entry name" value="M.Rja525ORF15170P"/>
</dbReference>
<dbReference type="Proteomes" id="UP000282195">
    <property type="component" value="Chromosome"/>
</dbReference>
<evidence type="ECO:0000256" key="7">
    <source>
        <dbReference type="PROSITE-ProRule" id="PRU01016"/>
    </source>
</evidence>
<comment type="similarity">
    <text evidence="7">Belongs to the class I-like SAM-binding methyltransferase superfamily. C5-methyltransferase family.</text>
</comment>
<protein>
    <recommendedName>
        <fullName evidence="1">DNA (cytosine-5-)-methyltransferase</fullName>
        <ecNumber evidence="1">2.1.1.37</ecNumber>
    </recommendedName>
</protein>
<dbReference type="PANTHER" id="PTHR10629:SF52">
    <property type="entry name" value="DNA (CYTOSINE-5)-METHYLTRANSFERASE 1"/>
    <property type="match status" value="1"/>
</dbReference>
<dbReference type="PRINTS" id="PR00105">
    <property type="entry name" value="C5METTRFRASE"/>
</dbReference>
<evidence type="ECO:0000256" key="6">
    <source>
        <dbReference type="ARBA" id="ARBA00047422"/>
    </source>
</evidence>
<dbReference type="GO" id="GO:0003886">
    <property type="term" value="F:DNA (cytosine-5-)-methyltransferase activity"/>
    <property type="evidence" value="ECO:0007669"/>
    <property type="project" value="UniProtKB-EC"/>
</dbReference>
<keyword evidence="2 7" id="KW-0489">Methyltransferase</keyword>
<evidence type="ECO:0000313" key="9">
    <source>
        <dbReference type="Proteomes" id="UP000282195"/>
    </source>
</evidence>
<organism evidence="8 9">
    <name type="scientific">Rhizobium jaguaris</name>
    <dbReference type="NCBI Taxonomy" id="1312183"/>
    <lineage>
        <taxon>Bacteria</taxon>
        <taxon>Pseudomonadati</taxon>
        <taxon>Pseudomonadota</taxon>
        <taxon>Alphaproteobacteria</taxon>
        <taxon>Hyphomicrobiales</taxon>
        <taxon>Rhizobiaceae</taxon>
        <taxon>Rhizobium/Agrobacterium group</taxon>
        <taxon>Rhizobium</taxon>
    </lineage>
</organism>
<sequence length="380" mass="43627">MNWPRWNAIQKDLRSKVAQKEILALKGGIDLLAGGVPCQPFSRGGQRRGEFDDRELFTTAGYYVKELKPRAFFFENVKGFEERKHADFRRRLTVDFNSLGYDIKLFTMKAAEYGLPQERERVVLLGLKKGYRGAFRLPSVNPTPKTFVDTIIDVLFPYRSNLDALEDDSFAVARSKQQKLYDDWVATWIFRYGDNRAPTLVRSGLKIGESREDKWRQIGFDIRLEAEPVRPERVRSVDDLPRLTIGVVKRIQGIPDNWNLPPNISTRKASLLIANAFPPVLARAVGLAVREALTGKAHDQNEALQQPVIDTRRIGRKRDPINLKAVIDPRWRERAPSAKAKIWREHIVHQRKEEEVERLLYAQALLIEDDGPGPMFGDET</sequence>
<dbReference type="GO" id="GO:0009307">
    <property type="term" value="P:DNA restriction-modification system"/>
    <property type="evidence" value="ECO:0007669"/>
    <property type="project" value="UniProtKB-KW"/>
</dbReference>
<dbReference type="GO" id="GO:0003677">
    <property type="term" value="F:DNA binding"/>
    <property type="evidence" value="ECO:0007669"/>
    <property type="project" value="TreeGrafter"/>
</dbReference>
<dbReference type="GO" id="GO:0032259">
    <property type="term" value="P:methylation"/>
    <property type="evidence" value="ECO:0007669"/>
    <property type="project" value="UniProtKB-KW"/>
</dbReference>
<gene>
    <name evidence="8" type="ORF">CCGE525_15170</name>
</gene>
<dbReference type="PROSITE" id="PS51679">
    <property type="entry name" value="SAM_MT_C5"/>
    <property type="match status" value="1"/>
</dbReference>
<keyword evidence="5" id="KW-0680">Restriction system</keyword>
<keyword evidence="3 7" id="KW-0808">Transferase</keyword>
<accession>A0A387FKR8</accession>
<dbReference type="InterPro" id="IPR001525">
    <property type="entry name" value="C5_MeTfrase"/>
</dbReference>
<reference evidence="8 9" key="1">
    <citation type="submission" date="2018-10" db="EMBL/GenBank/DDBJ databases">
        <title>Rhizobium etli, R. leguminosarum and a new Rhizobium genospecies from Phaseolus dumosus.</title>
        <authorList>
            <person name="Ramirez-Puebla S.T."/>
            <person name="Rogel-Hernandez M.A."/>
            <person name="Guerrero G."/>
            <person name="Ormeno-Orrillo E."/>
            <person name="Martinez-Romero J.C."/>
            <person name="Negrete-Yankelevich S."/>
            <person name="Martinez-Romero E."/>
        </authorList>
    </citation>
    <scope>NUCLEOTIDE SEQUENCE [LARGE SCALE GENOMIC DNA]</scope>
    <source>
        <strain evidence="8 9">CCGE525</strain>
    </source>
</reference>
<dbReference type="Gene3D" id="3.90.120.10">
    <property type="entry name" value="DNA Methylase, subunit A, domain 2"/>
    <property type="match status" value="1"/>
</dbReference>
<dbReference type="EMBL" id="CP032694">
    <property type="protein sequence ID" value="AYG60000.1"/>
    <property type="molecule type" value="Genomic_DNA"/>
</dbReference>
<evidence type="ECO:0000256" key="2">
    <source>
        <dbReference type="ARBA" id="ARBA00022603"/>
    </source>
</evidence>
<dbReference type="GO" id="GO:0044027">
    <property type="term" value="P:negative regulation of gene expression via chromosomal CpG island methylation"/>
    <property type="evidence" value="ECO:0007669"/>
    <property type="project" value="TreeGrafter"/>
</dbReference>
<dbReference type="SUPFAM" id="SSF53335">
    <property type="entry name" value="S-adenosyl-L-methionine-dependent methyltransferases"/>
    <property type="match status" value="1"/>
</dbReference>
<evidence type="ECO:0000256" key="5">
    <source>
        <dbReference type="ARBA" id="ARBA00022747"/>
    </source>
</evidence>
<dbReference type="InterPro" id="IPR050390">
    <property type="entry name" value="C5-Methyltransferase"/>
</dbReference>
<comment type="catalytic activity">
    <reaction evidence="6">
        <text>a 2'-deoxycytidine in DNA + S-adenosyl-L-methionine = a 5-methyl-2'-deoxycytidine in DNA + S-adenosyl-L-homocysteine + H(+)</text>
        <dbReference type="Rhea" id="RHEA:13681"/>
        <dbReference type="Rhea" id="RHEA-COMP:11369"/>
        <dbReference type="Rhea" id="RHEA-COMP:11370"/>
        <dbReference type="ChEBI" id="CHEBI:15378"/>
        <dbReference type="ChEBI" id="CHEBI:57856"/>
        <dbReference type="ChEBI" id="CHEBI:59789"/>
        <dbReference type="ChEBI" id="CHEBI:85452"/>
        <dbReference type="ChEBI" id="CHEBI:85454"/>
        <dbReference type="EC" id="2.1.1.37"/>
    </reaction>
</comment>
<proteinExistence type="inferred from homology"/>
<dbReference type="OrthoDB" id="9813719at2"/>
<feature type="active site" evidence="7">
    <location>
        <position position="38"/>
    </location>
</feature>
<name>A0A387FKR8_9HYPH</name>
<dbReference type="PROSITE" id="PS00094">
    <property type="entry name" value="C5_MTASE_1"/>
    <property type="match status" value="1"/>
</dbReference>
<dbReference type="AlphaFoldDB" id="A0A387FKR8"/>
<dbReference type="KEGG" id="rjg:CCGE525_15170"/>
<dbReference type="InterPro" id="IPR029063">
    <property type="entry name" value="SAM-dependent_MTases_sf"/>
</dbReference>
<evidence type="ECO:0000256" key="4">
    <source>
        <dbReference type="ARBA" id="ARBA00022691"/>
    </source>
</evidence>
<dbReference type="EC" id="2.1.1.37" evidence="1"/>